<evidence type="ECO:0000256" key="6">
    <source>
        <dbReference type="ARBA" id="ARBA00023065"/>
    </source>
</evidence>
<keyword evidence="15" id="KW-1185">Reference proteome</keyword>
<dbReference type="Gene3D" id="3.30.1330.60">
    <property type="entry name" value="OmpA-like domain"/>
    <property type="match status" value="1"/>
</dbReference>
<comment type="caution">
    <text evidence="14">The sequence shown here is derived from an EMBL/GenBank/DDBJ whole genome shotgun (WGS) entry which is preliminary data.</text>
</comment>
<feature type="chain" id="PRO_5040790144" evidence="12">
    <location>
        <begin position="22"/>
        <end position="373"/>
    </location>
</feature>
<evidence type="ECO:0000313" key="14">
    <source>
        <dbReference type="EMBL" id="MCP3735051.1"/>
    </source>
</evidence>
<evidence type="ECO:0000256" key="2">
    <source>
        <dbReference type="ARBA" id="ARBA00022448"/>
    </source>
</evidence>
<evidence type="ECO:0000256" key="8">
    <source>
        <dbReference type="ARBA" id="ARBA00023136"/>
    </source>
</evidence>
<gene>
    <name evidence="14" type="ORF">M9979_09235</name>
</gene>
<evidence type="ECO:0000256" key="4">
    <source>
        <dbReference type="ARBA" id="ARBA00022692"/>
    </source>
</evidence>
<evidence type="ECO:0000256" key="3">
    <source>
        <dbReference type="ARBA" id="ARBA00022452"/>
    </source>
</evidence>
<reference evidence="14" key="1">
    <citation type="submission" date="2022-05" db="EMBL/GenBank/DDBJ databases">
        <title>Sphingomonas sp. strain RP10 Genome sequencing and assembly.</title>
        <authorList>
            <person name="Kim I."/>
        </authorList>
    </citation>
    <scope>NUCLEOTIDE SEQUENCE</scope>
    <source>
        <strain evidence="14">RP10</strain>
    </source>
</reference>
<dbReference type="InterPro" id="IPR036737">
    <property type="entry name" value="OmpA-like_sf"/>
</dbReference>
<dbReference type="EMBL" id="JAMLDY010000009">
    <property type="protein sequence ID" value="MCP3735051.1"/>
    <property type="molecule type" value="Genomic_DNA"/>
</dbReference>
<keyword evidence="5 12" id="KW-0732">Signal</keyword>
<dbReference type="RefSeq" id="WP_254289062.1">
    <property type="nucleotide sequence ID" value="NZ_JAMLDY010000009.1"/>
</dbReference>
<dbReference type="InterPro" id="IPR006664">
    <property type="entry name" value="OMP_bac"/>
</dbReference>
<dbReference type="InterPro" id="IPR011250">
    <property type="entry name" value="OMP/PagP_B-barrel"/>
</dbReference>
<name>A0A9X2HVS1_9SPHN</name>
<evidence type="ECO:0000313" key="15">
    <source>
        <dbReference type="Proteomes" id="UP001139486"/>
    </source>
</evidence>
<evidence type="ECO:0000256" key="7">
    <source>
        <dbReference type="ARBA" id="ARBA00023114"/>
    </source>
</evidence>
<dbReference type="PANTHER" id="PTHR30329:SF21">
    <property type="entry name" value="LIPOPROTEIN YIAD-RELATED"/>
    <property type="match status" value="1"/>
</dbReference>
<organism evidence="14 15">
    <name type="scientific">Sphingomonas liriopis</name>
    <dbReference type="NCBI Taxonomy" id="2949094"/>
    <lineage>
        <taxon>Bacteria</taxon>
        <taxon>Pseudomonadati</taxon>
        <taxon>Pseudomonadota</taxon>
        <taxon>Alphaproteobacteria</taxon>
        <taxon>Sphingomonadales</taxon>
        <taxon>Sphingomonadaceae</taxon>
        <taxon>Sphingomonas</taxon>
    </lineage>
</organism>
<dbReference type="PROSITE" id="PS51123">
    <property type="entry name" value="OMPA_2"/>
    <property type="match status" value="1"/>
</dbReference>
<feature type="signal peptide" evidence="12">
    <location>
        <begin position="1"/>
        <end position="21"/>
    </location>
</feature>
<dbReference type="GO" id="GO:0046930">
    <property type="term" value="C:pore complex"/>
    <property type="evidence" value="ECO:0007669"/>
    <property type="project" value="UniProtKB-KW"/>
</dbReference>
<dbReference type="SUPFAM" id="SSF103088">
    <property type="entry name" value="OmpA-like"/>
    <property type="match status" value="1"/>
</dbReference>
<keyword evidence="8 10" id="KW-0472">Membrane</keyword>
<dbReference type="Proteomes" id="UP001139486">
    <property type="component" value="Unassembled WGS sequence"/>
</dbReference>
<keyword evidence="4" id="KW-0812">Transmembrane</keyword>
<evidence type="ECO:0000256" key="1">
    <source>
        <dbReference type="ARBA" id="ARBA00004571"/>
    </source>
</evidence>
<feature type="domain" description="OmpA-like" evidence="13">
    <location>
        <begin position="254"/>
        <end position="371"/>
    </location>
</feature>
<dbReference type="InterPro" id="IPR006665">
    <property type="entry name" value="OmpA-like"/>
</dbReference>
<dbReference type="GO" id="GO:0015288">
    <property type="term" value="F:porin activity"/>
    <property type="evidence" value="ECO:0007669"/>
    <property type="project" value="UniProtKB-KW"/>
</dbReference>
<keyword evidence="6" id="KW-0406">Ion transport</keyword>
<feature type="region of interest" description="Disordered" evidence="11">
    <location>
        <begin position="226"/>
        <end position="247"/>
    </location>
</feature>
<dbReference type="SUPFAM" id="SSF56925">
    <property type="entry name" value="OMPA-like"/>
    <property type="match status" value="1"/>
</dbReference>
<dbReference type="InterPro" id="IPR027385">
    <property type="entry name" value="Beta-barrel_OMP"/>
</dbReference>
<evidence type="ECO:0000256" key="11">
    <source>
        <dbReference type="SAM" id="MobiDB-lite"/>
    </source>
</evidence>
<dbReference type="Pfam" id="PF13505">
    <property type="entry name" value="OMP_b-brl"/>
    <property type="match status" value="1"/>
</dbReference>
<keyword evidence="7" id="KW-0626">Porin</keyword>
<dbReference type="PANTHER" id="PTHR30329">
    <property type="entry name" value="STATOR ELEMENT OF FLAGELLAR MOTOR COMPLEX"/>
    <property type="match status" value="1"/>
</dbReference>
<evidence type="ECO:0000256" key="10">
    <source>
        <dbReference type="PROSITE-ProRule" id="PRU00473"/>
    </source>
</evidence>
<evidence type="ECO:0000256" key="5">
    <source>
        <dbReference type="ARBA" id="ARBA00022729"/>
    </source>
</evidence>
<feature type="compositionally biased region" description="Pro residues" evidence="11">
    <location>
        <begin position="230"/>
        <end position="247"/>
    </location>
</feature>
<dbReference type="CDD" id="cd07185">
    <property type="entry name" value="OmpA_C-like"/>
    <property type="match status" value="1"/>
</dbReference>
<protein>
    <submittedName>
        <fullName evidence="14">OmpA family protein</fullName>
    </submittedName>
</protein>
<dbReference type="Pfam" id="PF00691">
    <property type="entry name" value="OmpA"/>
    <property type="match status" value="1"/>
</dbReference>
<accession>A0A9X2HVS1</accession>
<evidence type="ECO:0000256" key="12">
    <source>
        <dbReference type="SAM" id="SignalP"/>
    </source>
</evidence>
<evidence type="ECO:0000256" key="9">
    <source>
        <dbReference type="ARBA" id="ARBA00023237"/>
    </source>
</evidence>
<dbReference type="PRINTS" id="PR01021">
    <property type="entry name" value="OMPADOMAIN"/>
</dbReference>
<dbReference type="GO" id="GO:0006811">
    <property type="term" value="P:monoatomic ion transport"/>
    <property type="evidence" value="ECO:0007669"/>
    <property type="project" value="UniProtKB-KW"/>
</dbReference>
<dbReference type="GO" id="GO:0009279">
    <property type="term" value="C:cell outer membrane"/>
    <property type="evidence" value="ECO:0007669"/>
    <property type="project" value="UniProtKB-SubCell"/>
</dbReference>
<proteinExistence type="predicted"/>
<comment type="subcellular location">
    <subcellularLocation>
        <location evidence="1">Cell outer membrane</location>
        <topology evidence="1">Multi-pass membrane protein</topology>
    </subcellularLocation>
</comment>
<keyword evidence="9" id="KW-0998">Cell outer membrane</keyword>
<keyword evidence="2" id="KW-0813">Transport</keyword>
<evidence type="ECO:0000259" key="13">
    <source>
        <dbReference type="PROSITE" id="PS51123"/>
    </source>
</evidence>
<dbReference type="AlphaFoldDB" id="A0A9X2HVS1"/>
<dbReference type="InterPro" id="IPR050330">
    <property type="entry name" value="Bact_OuterMem_StrucFunc"/>
</dbReference>
<sequence length="373" mass="39460">MRKLAVVLALASTALATPALARDKSWYVGVEGGAMIVEDIDYDIGATAKAATVDHDYGYDVDGVIGYDFGGFRVETEVGYRSATVDGYRSTLTTPRYTSTGAIAATPAGSYDYAGGRTSALSFMLNGLLDFGDDDGIQGFVGGGVGVARVKANYALNTRGNFVDDSDTVFAWQGLAGIRAPLTDHVDATLKYRFFNADNVKLVDVTNRTFDGRFRSHSILGGLTYNFGSPTPPPPPPAPEPVPVPPPAPAPVAEPPVCSPGPFIVFFEWDKSDITPEAGSILDNAVSQYQSCGNAQVMLAGHADKSGSAKYNVGLSQRRADSVKAYLTQHAIPDGVISTEAFGESRPRVETADGVREVQNRRVEVTYGPGAGQ</sequence>
<keyword evidence="3" id="KW-1134">Transmembrane beta strand</keyword>
<dbReference type="Gene3D" id="2.40.160.20">
    <property type="match status" value="1"/>
</dbReference>